<keyword evidence="3" id="KW-0804">Transcription</keyword>
<evidence type="ECO:0000256" key="3">
    <source>
        <dbReference type="ARBA" id="ARBA00023163"/>
    </source>
</evidence>
<feature type="domain" description="HTH asnC-type" evidence="4">
    <location>
        <begin position="1"/>
        <end position="64"/>
    </location>
</feature>
<dbReference type="SUPFAM" id="SSF54909">
    <property type="entry name" value="Dimeric alpha+beta barrel"/>
    <property type="match status" value="1"/>
</dbReference>
<dbReference type="Gene3D" id="3.30.70.920">
    <property type="match status" value="1"/>
</dbReference>
<name>A0A843YPT4_9BURK</name>
<keyword evidence="2" id="KW-0238">DNA-binding</keyword>
<organism evidence="5 6">
    <name type="scientific">Glaciimonas soli</name>
    <dbReference type="NCBI Taxonomy" id="2590999"/>
    <lineage>
        <taxon>Bacteria</taxon>
        <taxon>Pseudomonadati</taxon>
        <taxon>Pseudomonadota</taxon>
        <taxon>Betaproteobacteria</taxon>
        <taxon>Burkholderiales</taxon>
        <taxon>Oxalobacteraceae</taxon>
        <taxon>Glaciimonas</taxon>
    </lineage>
</organism>
<dbReference type="InterPro" id="IPR036388">
    <property type="entry name" value="WH-like_DNA-bd_sf"/>
</dbReference>
<dbReference type="GO" id="GO:0006355">
    <property type="term" value="P:regulation of DNA-templated transcription"/>
    <property type="evidence" value="ECO:0007669"/>
    <property type="project" value="UniProtKB-ARBA"/>
</dbReference>
<dbReference type="PRINTS" id="PR00033">
    <property type="entry name" value="HTHASNC"/>
</dbReference>
<dbReference type="AlphaFoldDB" id="A0A843YPT4"/>
<evidence type="ECO:0000256" key="1">
    <source>
        <dbReference type="ARBA" id="ARBA00023015"/>
    </source>
</evidence>
<dbReference type="RefSeq" id="WP_153232982.1">
    <property type="nucleotide sequence ID" value="NZ_WINI01000001.1"/>
</dbReference>
<dbReference type="InterPro" id="IPR019888">
    <property type="entry name" value="Tscrpt_reg_AsnC-like"/>
</dbReference>
<sequence>MDKIDKQILAILQEDATVAVADIAERVNLSSTPCWRRIQKLEEEGYLLRRVALLDAEKLNVGVTVFVSIKTNQHNAAWYEQFSATVKLIPEVVEFYRMSGNIDYLLRVVVPNIAAYDKVYQKLTQANALFDVNASFAMEQIKHTTALPLDYADIH</sequence>
<evidence type="ECO:0000313" key="5">
    <source>
        <dbReference type="EMBL" id="MQQ99400.1"/>
    </source>
</evidence>
<keyword evidence="6" id="KW-1185">Reference proteome</keyword>
<dbReference type="InterPro" id="IPR011991">
    <property type="entry name" value="ArsR-like_HTH"/>
</dbReference>
<evidence type="ECO:0000313" key="6">
    <source>
        <dbReference type="Proteomes" id="UP000451565"/>
    </source>
</evidence>
<dbReference type="EMBL" id="WINI01000001">
    <property type="protein sequence ID" value="MQQ99400.1"/>
    <property type="molecule type" value="Genomic_DNA"/>
</dbReference>
<protein>
    <submittedName>
        <fullName evidence="5">Winged helix-turn-helix transcriptional regulator</fullName>
    </submittedName>
</protein>
<dbReference type="PROSITE" id="PS50956">
    <property type="entry name" value="HTH_ASNC_2"/>
    <property type="match status" value="1"/>
</dbReference>
<dbReference type="Pfam" id="PF01037">
    <property type="entry name" value="AsnC_trans_reg"/>
    <property type="match status" value="1"/>
</dbReference>
<evidence type="ECO:0000256" key="2">
    <source>
        <dbReference type="ARBA" id="ARBA00023125"/>
    </source>
</evidence>
<dbReference type="InterPro" id="IPR011008">
    <property type="entry name" value="Dimeric_a/b-barrel"/>
</dbReference>
<dbReference type="SMART" id="SM00344">
    <property type="entry name" value="HTH_ASNC"/>
    <property type="match status" value="1"/>
</dbReference>
<dbReference type="Pfam" id="PF13412">
    <property type="entry name" value="HTH_24"/>
    <property type="match status" value="1"/>
</dbReference>
<comment type="caution">
    <text evidence="5">The sequence shown here is derived from an EMBL/GenBank/DDBJ whole genome shotgun (WGS) entry which is preliminary data.</text>
</comment>
<dbReference type="Proteomes" id="UP000451565">
    <property type="component" value="Unassembled WGS sequence"/>
</dbReference>
<dbReference type="GO" id="GO:0043200">
    <property type="term" value="P:response to amino acid"/>
    <property type="evidence" value="ECO:0007669"/>
    <property type="project" value="TreeGrafter"/>
</dbReference>
<dbReference type="PANTHER" id="PTHR30154:SF17">
    <property type="entry name" value="DNA-BINDING TRANSCRIPTIONAL ACTIVATOR DECR"/>
    <property type="match status" value="1"/>
</dbReference>
<dbReference type="GO" id="GO:0005829">
    <property type="term" value="C:cytosol"/>
    <property type="evidence" value="ECO:0007669"/>
    <property type="project" value="TreeGrafter"/>
</dbReference>
<dbReference type="Gene3D" id="1.10.10.10">
    <property type="entry name" value="Winged helix-like DNA-binding domain superfamily/Winged helix DNA-binding domain"/>
    <property type="match status" value="1"/>
</dbReference>
<dbReference type="InterPro" id="IPR019885">
    <property type="entry name" value="Tscrpt_reg_HTH_AsnC-type_CS"/>
</dbReference>
<evidence type="ECO:0000259" key="4">
    <source>
        <dbReference type="PROSITE" id="PS50956"/>
    </source>
</evidence>
<proteinExistence type="predicted"/>
<dbReference type="InterPro" id="IPR000485">
    <property type="entry name" value="AsnC-type_HTH_dom"/>
</dbReference>
<dbReference type="OrthoDB" id="8526125at2"/>
<dbReference type="PANTHER" id="PTHR30154">
    <property type="entry name" value="LEUCINE-RESPONSIVE REGULATORY PROTEIN"/>
    <property type="match status" value="1"/>
</dbReference>
<dbReference type="CDD" id="cd00090">
    <property type="entry name" value="HTH_ARSR"/>
    <property type="match status" value="1"/>
</dbReference>
<dbReference type="GO" id="GO:0043565">
    <property type="term" value="F:sequence-specific DNA binding"/>
    <property type="evidence" value="ECO:0007669"/>
    <property type="project" value="InterPro"/>
</dbReference>
<reference evidence="5 6" key="1">
    <citation type="submission" date="2019-10" db="EMBL/GenBank/DDBJ databases">
        <title>Glaciimonas soli sp. nov., a psychrophilic bacterium isolated from the forest soil of a high elevation mountain in Taiwan.</title>
        <authorList>
            <person name="Wang L.-T."/>
            <person name="Shieh W.Y."/>
        </authorList>
    </citation>
    <scope>NUCLEOTIDE SEQUENCE [LARGE SCALE GENOMIC DNA]</scope>
    <source>
        <strain evidence="5 6">GS1</strain>
    </source>
</reference>
<dbReference type="InterPro" id="IPR036390">
    <property type="entry name" value="WH_DNA-bd_sf"/>
</dbReference>
<dbReference type="SUPFAM" id="SSF46785">
    <property type="entry name" value="Winged helix' DNA-binding domain"/>
    <property type="match status" value="1"/>
</dbReference>
<dbReference type="InterPro" id="IPR019887">
    <property type="entry name" value="Tscrpt_reg_AsnC/Lrp_C"/>
</dbReference>
<dbReference type="PROSITE" id="PS00519">
    <property type="entry name" value="HTH_ASNC_1"/>
    <property type="match status" value="1"/>
</dbReference>
<accession>A0A843YPT4</accession>
<keyword evidence="1" id="KW-0805">Transcription regulation</keyword>
<gene>
    <name evidence="5" type="ORF">GEV47_01700</name>
</gene>